<keyword evidence="1" id="KW-0472">Membrane</keyword>
<sequence>MDAPTPTPTPRTTAFFLAGSLAAITLQLLIIFVLVGAIKALSQLHYTPAPAALVVEETEEEEKTGEVYVELEMPQGGMIKVVTKVAEEDREEGGWSRSVRMGELGYEQAILGDVFRGGNVVEEWYRSGKA</sequence>
<name>A0A3N4IE44_ASCIM</name>
<organism evidence="2 3">
    <name type="scientific">Ascobolus immersus RN42</name>
    <dbReference type="NCBI Taxonomy" id="1160509"/>
    <lineage>
        <taxon>Eukaryota</taxon>
        <taxon>Fungi</taxon>
        <taxon>Dikarya</taxon>
        <taxon>Ascomycota</taxon>
        <taxon>Pezizomycotina</taxon>
        <taxon>Pezizomycetes</taxon>
        <taxon>Pezizales</taxon>
        <taxon>Ascobolaceae</taxon>
        <taxon>Ascobolus</taxon>
    </lineage>
</organism>
<feature type="transmembrane region" description="Helical" evidence="1">
    <location>
        <begin position="14"/>
        <end position="38"/>
    </location>
</feature>
<keyword evidence="1" id="KW-0812">Transmembrane</keyword>
<evidence type="ECO:0000313" key="3">
    <source>
        <dbReference type="Proteomes" id="UP000275078"/>
    </source>
</evidence>
<keyword evidence="3" id="KW-1185">Reference proteome</keyword>
<dbReference type="AlphaFoldDB" id="A0A3N4IE44"/>
<accession>A0A3N4IE44</accession>
<reference evidence="2 3" key="1">
    <citation type="journal article" date="2018" name="Nat. Ecol. Evol.">
        <title>Pezizomycetes genomes reveal the molecular basis of ectomycorrhizal truffle lifestyle.</title>
        <authorList>
            <person name="Murat C."/>
            <person name="Payen T."/>
            <person name="Noel B."/>
            <person name="Kuo A."/>
            <person name="Morin E."/>
            <person name="Chen J."/>
            <person name="Kohler A."/>
            <person name="Krizsan K."/>
            <person name="Balestrini R."/>
            <person name="Da Silva C."/>
            <person name="Montanini B."/>
            <person name="Hainaut M."/>
            <person name="Levati E."/>
            <person name="Barry K.W."/>
            <person name="Belfiori B."/>
            <person name="Cichocki N."/>
            <person name="Clum A."/>
            <person name="Dockter R.B."/>
            <person name="Fauchery L."/>
            <person name="Guy J."/>
            <person name="Iotti M."/>
            <person name="Le Tacon F."/>
            <person name="Lindquist E.A."/>
            <person name="Lipzen A."/>
            <person name="Malagnac F."/>
            <person name="Mello A."/>
            <person name="Molinier V."/>
            <person name="Miyauchi S."/>
            <person name="Poulain J."/>
            <person name="Riccioni C."/>
            <person name="Rubini A."/>
            <person name="Sitrit Y."/>
            <person name="Splivallo R."/>
            <person name="Traeger S."/>
            <person name="Wang M."/>
            <person name="Zifcakova L."/>
            <person name="Wipf D."/>
            <person name="Zambonelli A."/>
            <person name="Paolocci F."/>
            <person name="Nowrousian M."/>
            <person name="Ottonello S."/>
            <person name="Baldrian P."/>
            <person name="Spatafora J.W."/>
            <person name="Henrissat B."/>
            <person name="Nagy L.G."/>
            <person name="Aury J.M."/>
            <person name="Wincker P."/>
            <person name="Grigoriev I.V."/>
            <person name="Bonfante P."/>
            <person name="Martin F.M."/>
        </authorList>
    </citation>
    <scope>NUCLEOTIDE SEQUENCE [LARGE SCALE GENOMIC DNA]</scope>
    <source>
        <strain evidence="2 3">RN42</strain>
    </source>
</reference>
<keyword evidence="1" id="KW-1133">Transmembrane helix</keyword>
<gene>
    <name evidence="2" type="ORF">BJ508DRAFT_412789</name>
</gene>
<dbReference type="Proteomes" id="UP000275078">
    <property type="component" value="Unassembled WGS sequence"/>
</dbReference>
<dbReference type="EMBL" id="ML119659">
    <property type="protein sequence ID" value="RPA84412.1"/>
    <property type="molecule type" value="Genomic_DNA"/>
</dbReference>
<evidence type="ECO:0000313" key="2">
    <source>
        <dbReference type="EMBL" id="RPA84412.1"/>
    </source>
</evidence>
<protein>
    <submittedName>
        <fullName evidence="2">Uncharacterized protein</fullName>
    </submittedName>
</protein>
<proteinExistence type="predicted"/>
<evidence type="ECO:0000256" key="1">
    <source>
        <dbReference type="SAM" id="Phobius"/>
    </source>
</evidence>